<feature type="compositionally biased region" description="Basic and acidic residues" evidence="1">
    <location>
        <begin position="16"/>
        <end position="26"/>
    </location>
</feature>
<feature type="compositionally biased region" description="Acidic residues" evidence="1">
    <location>
        <begin position="37"/>
        <end position="47"/>
    </location>
</feature>
<evidence type="ECO:0000313" key="3">
    <source>
        <dbReference type="Proteomes" id="UP000219338"/>
    </source>
</evidence>
<proteinExistence type="predicted"/>
<gene>
    <name evidence="2" type="ORF">ARMOST_19103</name>
</gene>
<feature type="compositionally biased region" description="Polar residues" evidence="1">
    <location>
        <begin position="53"/>
        <end position="64"/>
    </location>
</feature>
<keyword evidence="3" id="KW-1185">Reference proteome</keyword>
<organism evidence="2 3">
    <name type="scientific">Armillaria ostoyae</name>
    <name type="common">Armillaria root rot fungus</name>
    <dbReference type="NCBI Taxonomy" id="47428"/>
    <lineage>
        <taxon>Eukaryota</taxon>
        <taxon>Fungi</taxon>
        <taxon>Dikarya</taxon>
        <taxon>Basidiomycota</taxon>
        <taxon>Agaricomycotina</taxon>
        <taxon>Agaricomycetes</taxon>
        <taxon>Agaricomycetidae</taxon>
        <taxon>Agaricales</taxon>
        <taxon>Marasmiineae</taxon>
        <taxon>Physalacriaceae</taxon>
        <taxon>Armillaria</taxon>
    </lineage>
</organism>
<reference evidence="3" key="1">
    <citation type="journal article" date="2017" name="Nat. Ecol. Evol.">
        <title>Genome expansion and lineage-specific genetic innovations in the forest pathogenic fungi Armillaria.</title>
        <authorList>
            <person name="Sipos G."/>
            <person name="Prasanna A.N."/>
            <person name="Walter M.C."/>
            <person name="O'Connor E."/>
            <person name="Balint B."/>
            <person name="Krizsan K."/>
            <person name="Kiss B."/>
            <person name="Hess J."/>
            <person name="Varga T."/>
            <person name="Slot J."/>
            <person name="Riley R."/>
            <person name="Boka B."/>
            <person name="Rigling D."/>
            <person name="Barry K."/>
            <person name="Lee J."/>
            <person name="Mihaltcheva S."/>
            <person name="LaButti K."/>
            <person name="Lipzen A."/>
            <person name="Waldron R."/>
            <person name="Moloney N.M."/>
            <person name="Sperisen C."/>
            <person name="Kredics L."/>
            <person name="Vagvoelgyi C."/>
            <person name="Patrignani A."/>
            <person name="Fitzpatrick D."/>
            <person name="Nagy I."/>
            <person name="Doyle S."/>
            <person name="Anderson J.B."/>
            <person name="Grigoriev I.V."/>
            <person name="Gueldener U."/>
            <person name="Muensterkoetter M."/>
            <person name="Nagy L.G."/>
        </authorList>
    </citation>
    <scope>NUCLEOTIDE SEQUENCE [LARGE SCALE GENOMIC DNA]</scope>
    <source>
        <strain evidence="3">C18/9</strain>
    </source>
</reference>
<name>A0A284S3L3_ARMOS</name>
<dbReference type="EMBL" id="FUEG01000029">
    <property type="protein sequence ID" value="SJL15601.1"/>
    <property type="molecule type" value="Genomic_DNA"/>
</dbReference>
<evidence type="ECO:0000313" key="2">
    <source>
        <dbReference type="EMBL" id="SJL15601.1"/>
    </source>
</evidence>
<evidence type="ECO:0000256" key="1">
    <source>
        <dbReference type="SAM" id="MobiDB-lite"/>
    </source>
</evidence>
<dbReference type="Proteomes" id="UP000219338">
    <property type="component" value="Unassembled WGS sequence"/>
</dbReference>
<feature type="region of interest" description="Disordered" evidence="1">
    <location>
        <begin position="16"/>
        <end position="77"/>
    </location>
</feature>
<sequence>MSESICNGCNKHFSERALDRHLRKPDQGGPSSTWNDVDSDIMPDDFGGDYFGTNYTPEDFQMSTESDDEASAGDAAK</sequence>
<accession>A0A284S3L3</accession>
<protein>
    <submittedName>
        <fullName evidence="2">Uncharacterized protein</fullName>
    </submittedName>
</protein>
<dbReference type="AlphaFoldDB" id="A0A284S3L3"/>